<gene>
    <name evidence="4" type="ORF">IM787_01635</name>
</gene>
<feature type="transmembrane region" description="Helical" evidence="2">
    <location>
        <begin position="47"/>
        <end position="68"/>
    </location>
</feature>
<dbReference type="EMBL" id="JADDIV010000001">
    <property type="protein sequence ID" value="MBE7366258.1"/>
    <property type="molecule type" value="Genomic_DNA"/>
</dbReference>
<dbReference type="PANTHER" id="PTHR43318:SF1">
    <property type="entry name" value="POLYSACCHARIDE BIOSYNTHESIS PROTEIN EPSC-RELATED"/>
    <property type="match status" value="1"/>
</dbReference>
<evidence type="ECO:0000256" key="2">
    <source>
        <dbReference type="SAM" id="Phobius"/>
    </source>
</evidence>
<dbReference type="InterPro" id="IPR051203">
    <property type="entry name" value="Polysaccharide_Synthase-Rel"/>
</dbReference>
<dbReference type="Proteomes" id="UP000806285">
    <property type="component" value="Unassembled WGS sequence"/>
</dbReference>
<evidence type="ECO:0000313" key="4">
    <source>
        <dbReference type="EMBL" id="MBE7366258.1"/>
    </source>
</evidence>
<evidence type="ECO:0000256" key="1">
    <source>
        <dbReference type="ARBA" id="ARBA00007430"/>
    </source>
</evidence>
<keyword evidence="2" id="KW-1133">Transmembrane helix</keyword>
<sequence>MWTSSLGWPRYAKVLTVMAVDAVISVVATWCAFSLRLDTPYEPTQLAWGVFAMALAIQVAAFMQFRLYRVVFRYVDLQSLLSMAKATALHGAILFGVLLVLRLPEIPRSLGLIQPVIVLVLVAASRALAGALLRDEALHELIDPGHRARVLIYGAGRAGIEAAAAIAHSRKFRLVAFVDDDPHKTGRTIHGHRVIAADEVDEIVELQKVTDILLALPGITRAQRNEIIESLRRLPVHVRTVPAMTDLASGRVSVQDIQELDLEDLLGRDAVAPDPELLAMNLTGKVVLVTGAGGSIGGELCRQITGQRPRRLLLVEHNEFGLYAIHNELMALCSRQGLEVDLVPLLCSVRNFRRLGDIFRAYRPQTVYHAAAYKHVPMVEHNAAEGVDNNVFGTLKVAASAIACGVERFVLISTDKAVRPTNVMGASKRVAELILQALAAQQAVDFTGLLPVHAQNLPRRTCFAMVRFGNVLDSSGSVVPLFRKQLALGGPLTVTHREVTRYFMTIPEAAQLVLQAGAMAVGGDVFVLDMGTPVRIFDLAQRMIALSGLSLRDADHPFGDIEIEITGLRPGEKLYEELLIGDNPLQTSHPRIMKAREELVEWPELVRQLQAMRAAVECNDVAAIKSALSVLVSGYAGGNEIVDHLGPVSIPPEPAPAQA</sequence>
<evidence type="ECO:0000259" key="3">
    <source>
        <dbReference type="Pfam" id="PF02719"/>
    </source>
</evidence>
<dbReference type="RefSeq" id="WP_193674885.1">
    <property type="nucleotide sequence ID" value="NZ_JADDIV010000001.1"/>
</dbReference>
<dbReference type="CDD" id="cd05237">
    <property type="entry name" value="UDP_invert_4-6DH_SDR_e"/>
    <property type="match status" value="1"/>
</dbReference>
<dbReference type="SUPFAM" id="SSF51735">
    <property type="entry name" value="NAD(P)-binding Rossmann-fold domains"/>
    <property type="match status" value="2"/>
</dbReference>
<comment type="caution">
    <text evidence="4">The sequence shown here is derived from an EMBL/GenBank/DDBJ whole genome shotgun (WGS) entry which is preliminary data.</text>
</comment>
<dbReference type="PANTHER" id="PTHR43318">
    <property type="entry name" value="UDP-N-ACETYLGLUCOSAMINE 4,6-DEHYDRATASE"/>
    <property type="match status" value="1"/>
</dbReference>
<dbReference type="Pfam" id="PF13727">
    <property type="entry name" value="CoA_binding_3"/>
    <property type="match status" value="1"/>
</dbReference>
<reference evidence="4 5" key="1">
    <citation type="submission" date="2020-10" db="EMBL/GenBank/DDBJ databases">
        <title>Ramlibacter sp. HM2 16S ribosomal RNA gene Genome sequencing and assembly.</title>
        <authorList>
            <person name="Kang M."/>
        </authorList>
    </citation>
    <scope>NUCLEOTIDE SEQUENCE [LARGE SCALE GENOMIC DNA]</scope>
    <source>
        <strain evidence="4 5">HM2</strain>
    </source>
</reference>
<feature type="transmembrane region" description="Helical" evidence="2">
    <location>
        <begin position="80"/>
        <end position="100"/>
    </location>
</feature>
<feature type="transmembrane region" description="Helical" evidence="2">
    <location>
        <begin position="12"/>
        <end position="35"/>
    </location>
</feature>
<dbReference type="InterPro" id="IPR036291">
    <property type="entry name" value="NAD(P)-bd_dom_sf"/>
</dbReference>
<name>A0ABR9RYF4_9BURK</name>
<comment type="similarity">
    <text evidence="1">Belongs to the polysaccharide synthase family.</text>
</comment>
<keyword evidence="2" id="KW-0812">Transmembrane</keyword>
<protein>
    <submittedName>
        <fullName evidence="4">Polysaccharide biosynthesis protein</fullName>
    </submittedName>
</protein>
<accession>A0ABR9RYF4</accession>
<organism evidence="4 5">
    <name type="scientific">Ramlibacter pallidus</name>
    <dbReference type="NCBI Taxonomy" id="2780087"/>
    <lineage>
        <taxon>Bacteria</taxon>
        <taxon>Pseudomonadati</taxon>
        <taxon>Pseudomonadota</taxon>
        <taxon>Betaproteobacteria</taxon>
        <taxon>Burkholderiales</taxon>
        <taxon>Comamonadaceae</taxon>
        <taxon>Ramlibacter</taxon>
    </lineage>
</organism>
<dbReference type="Gene3D" id="3.40.50.720">
    <property type="entry name" value="NAD(P)-binding Rossmann-like Domain"/>
    <property type="match status" value="2"/>
</dbReference>
<keyword evidence="5" id="KW-1185">Reference proteome</keyword>
<dbReference type="Pfam" id="PF02719">
    <property type="entry name" value="Polysacc_synt_2"/>
    <property type="match status" value="1"/>
</dbReference>
<keyword evidence="2" id="KW-0472">Membrane</keyword>
<feature type="domain" description="Polysaccharide biosynthesis protein CapD-like" evidence="3">
    <location>
        <begin position="287"/>
        <end position="596"/>
    </location>
</feature>
<evidence type="ECO:0000313" key="5">
    <source>
        <dbReference type="Proteomes" id="UP000806285"/>
    </source>
</evidence>
<feature type="transmembrane region" description="Helical" evidence="2">
    <location>
        <begin position="112"/>
        <end position="133"/>
    </location>
</feature>
<dbReference type="InterPro" id="IPR003869">
    <property type="entry name" value="Polysac_CapD-like"/>
</dbReference>
<proteinExistence type="inferred from homology"/>